<dbReference type="AlphaFoldDB" id="A0AAE5CD84"/>
<accession>A0AAE5CD84</accession>
<feature type="domain" description="Calcineurin-like phosphoesterase" evidence="1">
    <location>
        <begin position="6"/>
        <end position="208"/>
    </location>
</feature>
<proteinExistence type="predicted"/>
<evidence type="ECO:0000259" key="1">
    <source>
        <dbReference type="Pfam" id="PF00149"/>
    </source>
</evidence>
<organism evidence="2 3">
    <name type="scientific">Candidatus Kutchimonas denitrificans</name>
    <dbReference type="NCBI Taxonomy" id="3056748"/>
    <lineage>
        <taxon>Bacteria</taxon>
        <taxon>Pseudomonadati</taxon>
        <taxon>Gemmatimonadota</taxon>
        <taxon>Gemmatimonadia</taxon>
        <taxon>Candidatus Palauibacterales</taxon>
        <taxon>Candidatus Palauibacteraceae</taxon>
        <taxon>Candidatus Kutchimonas</taxon>
    </lineage>
</organism>
<dbReference type="InterPro" id="IPR029052">
    <property type="entry name" value="Metallo-depent_PP-like"/>
</dbReference>
<dbReference type="GO" id="GO:0016787">
    <property type="term" value="F:hydrolase activity"/>
    <property type="evidence" value="ECO:0007669"/>
    <property type="project" value="InterPro"/>
</dbReference>
<dbReference type="Pfam" id="PF00149">
    <property type="entry name" value="Metallophos"/>
    <property type="match status" value="1"/>
</dbReference>
<protein>
    <recommendedName>
        <fullName evidence="1">Calcineurin-like phosphoesterase domain-containing protein</fullName>
    </recommendedName>
</protein>
<evidence type="ECO:0000313" key="3">
    <source>
        <dbReference type="Proteomes" id="UP000702544"/>
    </source>
</evidence>
<name>A0AAE5CD84_9BACT</name>
<sequence>MAHAVIAIVSDIHAVSTTALCPPGAIRLDDGGEYHPSKAQLWLWQCWTDYWDRVERVRDEEKADLFIILLGDLIDGDHHGTAQIITKHPGVMHDIAMRCIEEPLGLGPDHIFVIRGTESHTGKSASKEEALAKNIRDMGHPLEEDPAAETASWWYMMADINGKRIDAAHHGRMGTRSYTRGSYSRLYAFDIWAERQLNGERPPDIAFRAHRHKMADSGDHYPTRLLQSGAWQLQTAFAHKIATESLADIGGWITTIREDGSVFVRKAYYQPKRGAVWTG</sequence>
<comment type="caution">
    <text evidence="2">The sequence shown here is derived from an EMBL/GenBank/DDBJ whole genome shotgun (WGS) entry which is preliminary data.</text>
</comment>
<gene>
    <name evidence="2" type="ORF">GWO12_17120</name>
</gene>
<dbReference type="SUPFAM" id="SSF56300">
    <property type="entry name" value="Metallo-dependent phosphatases"/>
    <property type="match status" value="1"/>
</dbReference>
<reference evidence="2 3" key="1">
    <citation type="submission" date="2020-01" db="EMBL/GenBank/DDBJ databases">
        <title>Genomes assembled from Gulf of Kutch pelagic sediment metagenomes.</title>
        <authorList>
            <person name="Chandrashekar M."/>
            <person name="Mahajan M.S."/>
            <person name="Dave K.J."/>
            <person name="Vatsa P."/>
            <person name="Nathani N.M."/>
        </authorList>
    </citation>
    <scope>NUCLEOTIDE SEQUENCE [LARGE SCALE GENOMIC DNA]</scope>
    <source>
        <strain evidence="2">KS3-K002</strain>
    </source>
</reference>
<dbReference type="EMBL" id="JAACAK010000148">
    <property type="protein sequence ID" value="NIR76800.1"/>
    <property type="molecule type" value="Genomic_DNA"/>
</dbReference>
<evidence type="ECO:0000313" key="2">
    <source>
        <dbReference type="EMBL" id="NIR76800.1"/>
    </source>
</evidence>
<dbReference type="Proteomes" id="UP000702544">
    <property type="component" value="Unassembled WGS sequence"/>
</dbReference>
<dbReference type="InterPro" id="IPR004843">
    <property type="entry name" value="Calcineurin-like_PHP"/>
</dbReference>